<dbReference type="SUPFAM" id="SSF55729">
    <property type="entry name" value="Acyl-CoA N-acyltransferases (Nat)"/>
    <property type="match status" value="1"/>
</dbReference>
<dbReference type="InterPro" id="IPR000182">
    <property type="entry name" value="GNAT_dom"/>
</dbReference>
<feature type="compositionally biased region" description="Basic and acidic residues" evidence="1">
    <location>
        <begin position="140"/>
        <end position="150"/>
    </location>
</feature>
<sequence>MTDTQTDSEVPSHETLIAESKEDIQQCFDVVSPWKSSGKLQGSTDDFRDKEEIATHILLRLTPSRLPIGTIRAYLVPGTADTYKLTRLALLKDYRKYGFGRELVHAFHDWVKSHAMTMSSSQSTTPDAPHSDDATNGIKPDSKPRPDHISPNDQSKSHQPLSTRQIKIHCHSQIYAKGFYSKFGYVPEVRTTFSATSFMSKAILPTFRFSRKSSKKNHLLAAKPT</sequence>
<comment type="caution">
    <text evidence="3">The sequence shown here is derived from an EMBL/GenBank/DDBJ whole genome shotgun (WGS) entry which is preliminary data.</text>
</comment>
<dbReference type="EMBL" id="JANIEX010001200">
    <property type="protein sequence ID" value="KAJ3560293.1"/>
    <property type="molecule type" value="Genomic_DNA"/>
</dbReference>
<protein>
    <recommendedName>
        <fullName evidence="2">N-acetyltransferase domain-containing protein</fullName>
    </recommendedName>
</protein>
<dbReference type="Gene3D" id="3.40.630.30">
    <property type="match status" value="1"/>
</dbReference>
<feature type="compositionally biased region" description="Polar residues" evidence="1">
    <location>
        <begin position="151"/>
        <end position="163"/>
    </location>
</feature>
<feature type="domain" description="N-acetyltransferase" evidence="2">
    <location>
        <begin position="52"/>
        <end position="116"/>
    </location>
</feature>
<name>A0AAD5YPE5_9AGAR</name>
<evidence type="ECO:0000259" key="2">
    <source>
        <dbReference type="Pfam" id="PF00583"/>
    </source>
</evidence>
<proteinExistence type="predicted"/>
<accession>A0AAD5YPE5</accession>
<dbReference type="Pfam" id="PF00583">
    <property type="entry name" value="Acetyltransf_1"/>
    <property type="match status" value="1"/>
</dbReference>
<feature type="region of interest" description="Disordered" evidence="1">
    <location>
        <begin position="118"/>
        <end position="163"/>
    </location>
</feature>
<evidence type="ECO:0000256" key="1">
    <source>
        <dbReference type="SAM" id="MobiDB-lite"/>
    </source>
</evidence>
<dbReference type="CDD" id="cd04301">
    <property type="entry name" value="NAT_SF"/>
    <property type="match status" value="1"/>
</dbReference>
<evidence type="ECO:0000313" key="4">
    <source>
        <dbReference type="Proteomes" id="UP001213000"/>
    </source>
</evidence>
<evidence type="ECO:0000313" key="3">
    <source>
        <dbReference type="EMBL" id="KAJ3560293.1"/>
    </source>
</evidence>
<dbReference type="Proteomes" id="UP001213000">
    <property type="component" value="Unassembled WGS sequence"/>
</dbReference>
<dbReference type="InterPro" id="IPR016181">
    <property type="entry name" value="Acyl_CoA_acyltransferase"/>
</dbReference>
<dbReference type="GO" id="GO:0016747">
    <property type="term" value="F:acyltransferase activity, transferring groups other than amino-acyl groups"/>
    <property type="evidence" value="ECO:0007669"/>
    <property type="project" value="InterPro"/>
</dbReference>
<keyword evidence="4" id="KW-1185">Reference proteome</keyword>
<gene>
    <name evidence="3" type="ORF">NP233_g10934</name>
</gene>
<organism evidence="3 4">
    <name type="scientific">Leucocoprinus birnbaumii</name>
    <dbReference type="NCBI Taxonomy" id="56174"/>
    <lineage>
        <taxon>Eukaryota</taxon>
        <taxon>Fungi</taxon>
        <taxon>Dikarya</taxon>
        <taxon>Basidiomycota</taxon>
        <taxon>Agaricomycotina</taxon>
        <taxon>Agaricomycetes</taxon>
        <taxon>Agaricomycetidae</taxon>
        <taxon>Agaricales</taxon>
        <taxon>Agaricineae</taxon>
        <taxon>Agaricaceae</taxon>
        <taxon>Leucocoprinus</taxon>
    </lineage>
</organism>
<dbReference type="AlphaFoldDB" id="A0AAD5YPE5"/>
<reference evidence="3" key="1">
    <citation type="submission" date="2022-07" db="EMBL/GenBank/DDBJ databases">
        <title>Genome Sequence of Leucocoprinus birnbaumii.</title>
        <authorList>
            <person name="Buettner E."/>
        </authorList>
    </citation>
    <scope>NUCLEOTIDE SEQUENCE</scope>
    <source>
        <strain evidence="3">VT141</strain>
    </source>
</reference>